<keyword evidence="5" id="KW-1185">Reference proteome</keyword>
<evidence type="ECO:0000256" key="2">
    <source>
        <dbReference type="ARBA" id="ARBA00022525"/>
    </source>
</evidence>
<feature type="region of interest" description="Disordered" evidence="3">
    <location>
        <begin position="467"/>
        <end position="534"/>
    </location>
</feature>
<feature type="compositionally biased region" description="Gly residues" evidence="3">
    <location>
        <begin position="467"/>
        <end position="487"/>
    </location>
</feature>
<dbReference type="Proteomes" id="UP000182932">
    <property type="component" value="Unassembled WGS sequence"/>
</dbReference>
<organism evidence="4 5">
    <name type="scientific">Marinovum algicola</name>
    <dbReference type="NCBI Taxonomy" id="42444"/>
    <lineage>
        <taxon>Bacteria</taxon>
        <taxon>Pseudomonadati</taxon>
        <taxon>Pseudomonadota</taxon>
        <taxon>Alphaproteobacteria</taxon>
        <taxon>Rhodobacterales</taxon>
        <taxon>Roseobacteraceae</taxon>
        <taxon>Marinovum</taxon>
    </lineage>
</organism>
<dbReference type="AlphaFoldDB" id="A0A975WEX1"/>
<sequence>MAEFAVEGVLGTNILQDARAPGLWVTQAGGATTLLVESQGGQSLARFELGGGGLSTAGASPVDTALVGWSAAGQSWAVREETLDRLVPGIGQMVYAGNSALPGMAPTLLPLDLAGGRVYVAALPGVGTLYTLAPGSAGQLVQVHARGDTTGTYAGAPTALAGLEIGGTTFVAVASGGAESGLTLYRVSASGQLTATDSLGAAEGLGVHNPSALRVAEVDGTTLVILGAAGSGSLSVFAVSANGTLDPRSHLLDTLATRFGGVTVLETAEVAGRHYLVAGGADDGLSLFLILPSGQLVHLDTIADGPDSTLMNVSALELVALGNVLHVFATSESERGLTHLTVAFDPAGGVEIGSTGNETLTGGSGEDVLFDGGGADVLTGGAGADVFVLAADGVPDRITDFTPGTDRVDLSAWGRLHSLGQLEITSRSDGAEIRFNGETLILQTANGAALAPEDFLDTDMLGLPAGAGSGGGNTGGGGGGGGGGGLDGPRIGTSGNDRLTGSAGNDTIAGMEGNDTLEGLAGNDALDGGPGHDRIEGAAAHDTLHGADGNDLLLGGTGADVLHGEDGNDTVNGESSTDLLNGGAGNDSMLGGTGADTLHGNGGHDTLYGNTGVDLLYGGTGNDWISPGNGADAAHGGGGDDFLIGRTGWDTLYGNAGQDTLYGSDGRDQLFGGDGDDFLSGGYGWDSLEGGIGNDSLYGNIGADTLIGGNGDDWLSGASGDDWLTGGAGNDSLYGNQGVDRIDGGAGDDELRGGTLSDTFVFAEGFGNDTITDFEDFQDMLRFNTRLTGARDAEALLEAHATVVNGGIEIDFGTGEVLFLEGLTDITALEDNIALV</sequence>
<dbReference type="GO" id="GO:0005509">
    <property type="term" value="F:calcium ion binding"/>
    <property type="evidence" value="ECO:0007669"/>
    <property type="project" value="InterPro"/>
</dbReference>
<dbReference type="PROSITE" id="PS00330">
    <property type="entry name" value="HEMOLYSIN_CALCIUM"/>
    <property type="match status" value="3"/>
</dbReference>
<comment type="caution">
    <text evidence="4">The sequence shown here is derived from an EMBL/GenBank/DDBJ whole genome shotgun (WGS) entry which is preliminary data.</text>
</comment>
<evidence type="ECO:0000313" key="5">
    <source>
        <dbReference type="Proteomes" id="UP000182932"/>
    </source>
</evidence>
<dbReference type="GO" id="GO:0005615">
    <property type="term" value="C:extracellular space"/>
    <property type="evidence" value="ECO:0007669"/>
    <property type="project" value="InterPro"/>
</dbReference>
<dbReference type="PANTHER" id="PTHR38340:SF1">
    <property type="entry name" value="S-LAYER PROTEIN"/>
    <property type="match status" value="1"/>
</dbReference>
<dbReference type="Pfam" id="PF00353">
    <property type="entry name" value="HemolysinCabind"/>
    <property type="match status" value="7"/>
</dbReference>
<comment type="subcellular location">
    <subcellularLocation>
        <location evidence="1">Secreted</location>
    </subcellularLocation>
</comment>
<dbReference type="SUPFAM" id="SSF51120">
    <property type="entry name" value="beta-Roll"/>
    <property type="match status" value="4"/>
</dbReference>
<dbReference type="InterPro" id="IPR050557">
    <property type="entry name" value="RTX_toxin/Mannuronan_C5-epim"/>
</dbReference>
<dbReference type="PANTHER" id="PTHR38340">
    <property type="entry name" value="S-LAYER PROTEIN"/>
    <property type="match status" value="1"/>
</dbReference>
<dbReference type="RefSeq" id="WP_074839866.1">
    <property type="nucleotide sequence ID" value="NZ_FNYY01000029.1"/>
</dbReference>
<dbReference type="GeneID" id="80820885"/>
<name>A0A975WEX1_9RHOB</name>
<dbReference type="PRINTS" id="PR00313">
    <property type="entry name" value="CABNDNGRPT"/>
</dbReference>
<proteinExistence type="predicted"/>
<evidence type="ECO:0000256" key="3">
    <source>
        <dbReference type="SAM" id="MobiDB-lite"/>
    </source>
</evidence>
<dbReference type="EMBL" id="FNYY01000029">
    <property type="protein sequence ID" value="SEK09242.1"/>
    <property type="molecule type" value="Genomic_DNA"/>
</dbReference>
<evidence type="ECO:0000256" key="1">
    <source>
        <dbReference type="ARBA" id="ARBA00004613"/>
    </source>
</evidence>
<reference evidence="4 5" key="1">
    <citation type="submission" date="2016-10" db="EMBL/GenBank/DDBJ databases">
        <authorList>
            <person name="Varghese N."/>
            <person name="Submissions S."/>
        </authorList>
    </citation>
    <scope>NUCLEOTIDE SEQUENCE [LARGE SCALE GENOMIC DNA]</scope>
    <source>
        <strain evidence="4 5">FF3</strain>
    </source>
</reference>
<dbReference type="InterPro" id="IPR018511">
    <property type="entry name" value="Hemolysin-typ_Ca-bd_CS"/>
</dbReference>
<dbReference type="InterPro" id="IPR011049">
    <property type="entry name" value="Serralysin-like_metalloprot_C"/>
</dbReference>
<dbReference type="Gene3D" id="2.150.10.10">
    <property type="entry name" value="Serralysin-like metalloprotease, C-terminal"/>
    <property type="match status" value="5"/>
</dbReference>
<gene>
    <name evidence="4" type="ORF">SAMN04487940_1294</name>
</gene>
<accession>A0A975WEX1</accession>
<keyword evidence="2" id="KW-0964">Secreted</keyword>
<dbReference type="InterPro" id="IPR001343">
    <property type="entry name" value="Hemolysn_Ca-bd"/>
</dbReference>
<feature type="compositionally biased region" description="Polar residues" evidence="3">
    <location>
        <begin position="493"/>
        <end position="505"/>
    </location>
</feature>
<evidence type="ECO:0000313" key="4">
    <source>
        <dbReference type="EMBL" id="SEK09242.1"/>
    </source>
</evidence>
<protein>
    <submittedName>
        <fullName evidence="4">Ca2+-binding protein, RTX toxin-related</fullName>
    </submittedName>
</protein>